<comment type="catalytic activity">
    <reaction evidence="6">
        <text>serotonin + octadecanoyl-CoA = N-octadecanoyl-serotonin + CoA + H(+)</text>
        <dbReference type="Rhea" id="RHEA:51400"/>
        <dbReference type="ChEBI" id="CHEBI:15378"/>
        <dbReference type="ChEBI" id="CHEBI:57287"/>
        <dbReference type="ChEBI" id="CHEBI:57394"/>
        <dbReference type="ChEBI" id="CHEBI:134065"/>
        <dbReference type="ChEBI" id="CHEBI:350546"/>
    </reaction>
    <physiologicalReaction direction="left-to-right" evidence="6">
        <dbReference type="Rhea" id="RHEA:51401"/>
    </physiologicalReaction>
</comment>
<comment type="pathway">
    <text evidence="2">Aromatic compound metabolism; melatonin biosynthesis; melatonin from serotonin: step 1/2.</text>
</comment>
<protein>
    <recommendedName>
        <fullName evidence="4">aralkylamine N-acetyltransferase</fullName>
        <ecNumber evidence="4">2.3.1.87</ecNumber>
    </recommendedName>
</protein>
<comment type="catalytic activity">
    <reaction evidence="5">
        <text>dopamine + (9Z)-octadecenoyl-CoA = N-(9Z-octadecanoyl)-dopamine + CoA + H(+)</text>
        <dbReference type="Rhea" id="RHEA:51380"/>
        <dbReference type="ChEBI" id="CHEBI:15378"/>
        <dbReference type="ChEBI" id="CHEBI:31883"/>
        <dbReference type="ChEBI" id="CHEBI:57287"/>
        <dbReference type="ChEBI" id="CHEBI:57387"/>
        <dbReference type="ChEBI" id="CHEBI:59905"/>
    </reaction>
    <physiologicalReaction direction="left-to-right" evidence="5">
        <dbReference type="Rhea" id="RHEA:51381"/>
    </physiologicalReaction>
</comment>
<evidence type="ECO:0000256" key="7">
    <source>
        <dbReference type="ARBA" id="ARBA00051284"/>
    </source>
</evidence>
<comment type="catalytic activity">
    <reaction evidence="10">
        <text>serotonin + hexadecanoyl-CoA = N-hexadecanoyl-serotonin + CoA + H(+)</text>
        <dbReference type="Rhea" id="RHEA:51384"/>
        <dbReference type="ChEBI" id="CHEBI:15378"/>
        <dbReference type="ChEBI" id="CHEBI:57287"/>
        <dbReference type="ChEBI" id="CHEBI:57379"/>
        <dbReference type="ChEBI" id="CHEBI:134059"/>
        <dbReference type="ChEBI" id="CHEBI:350546"/>
    </reaction>
    <physiologicalReaction direction="left-to-right" evidence="10">
        <dbReference type="Rhea" id="RHEA:51385"/>
    </physiologicalReaction>
</comment>
<comment type="catalytic activity">
    <reaction evidence="9">
        <text>serotonin + (9Z)-octadecenoyl-CoA = N-(9Z-octadecenoyl)-serotonin + CoA + H(+)</text>
        <dbReference type="Rhea" id="RHEA:51392"/>
        <dbReference type="ChEBI" id="CHEBI:15378"/>
        <dbReference type="ChEBI" id="CHEBI:57287"/>
        <dbReference type="ChEBI" id="CHEBI:57387"/>
        <dbReference type="ChEBI" id="CHEBI:134064"/>
        <dbReference type="ChEBI" id="CHEBI:350546"/>
    </reaction>
    <physiologicalReaction direction="left-to-right" evidence="9">
        <dbReference type="Rhea" id="RHEA:51393"/>
    </physiologicalReaction>
</comment>
<evidence type="ECO:0000256" key="10">
    <source>
        <dbReference type="ARBA" id="ARBA00052178"/>
    </source>
</evidence>
<dbReference type="PANTHER" id="PTHR20905">
    <property type="entry name" value="N-ACETYLTRANSFERASE-RELATED"/>
    <property type="match status" value="1"/>
</dbReference>
<organism evidence="13 14">
    <name type="scientific">Pristionchus entomophagus</name>
    <dbReference type="NCBI Taxonomy" id="358040"/>
    <lineage>
        <taxon>Eukaryota</taxon>
        <taxon>Metazoa</taxon>
        <taxon>Ecdysozoa</taxon>
        <taxon>Nematoda</taxon>
        <taxon>Chromadorea</taxon>
        <taxon>Rhabditida</taxon>
        <taxon>Rhabditina</taxon>
        <taxon>Diplogasteromorpha</taxon>
        <taxon>Diplogasteroidea</taxon>
        <taxon>Neodiplogasteridae</taxon>
        <taxon>Pristionchus</taxon>
    </lineage>
</organism>
<dbReference type="InterPro" id="IPR016181">
    <property type="entry name" value="Acyl_CoA_acyltransferase"/>
</dbReference>
<gene>
    <name evidence="13" type="ORF">PENTCL1PPCAC_21261</name>
</gene>
<evidence type="ECO:0000256" key="6">
    <source>
        <dbReference type="ARBA" id="ARBA00050849"/>
    </source>
</evidence>
<dbReference type="AlphaFoldDB" id="A0AAV5TXV3"/>
<feature type="non-terminal residue" evidence="13">
    <location>
        <position position="1"/>
    </location>
</feature>
<dbReference type="GO" id="GO:0004059">
    <property type="term" value="F:aralkylamine N-acetyltransferase activity"/>
    <property type="evidence" value="ECO:0007669"/>
    <property type="project" value="UniProtKB-EC"/>
</dbReference>
<dbReference type="PANTHER" id="PTHR20905:SF30">
    <property type="entry name" value="N-ACETYLTRANSFERASE DOMAIN-CONTAINING PROTEIN"/>
    <property type="match status" value="1"/>
</dbReference>
<evidence type="ECO:0000256" key="8">
    <source>
        <dbReference type="ARBA" id="ARBA00051711"/>
    </source>
</evidence>
<evidence type="ECO:0000313" key="14">
    <source>
        <dbReference type="Proteomes" id="UP001432027"/>
    </source>
</evidence>
<evidence type="ECO:0000256" key="9">
    <source>
        <dbReference type="ARBA" id="ARBA00051823"/>
    </source>
</evidence>
<evidence type="ECO:0000313" key="13">
    <source>
        <dbReference type="EMBL" id="GMS99086.1"/>
    </source>
</evidence>
<comment type="caution">
    <text evidence="13">The sequence shown here is derived from an EMBL/GenBank/DDBJ whole genome shotgun (WGS) entry which is preliminary data.</text>
</comment>
<comment type="catalytic activity">
    <reaction evidence="12">
        <text>serotonin + acetyl-CoA = N-acetylserotonin + CoA + H(+)</text>
        <dbReference type="Rhea" id="RHEA:25217"/>
        <dbReference type="ChEBI" id="CHEBI:15378"/>
        <dbReference type="ChEBI" id="CHEBI:17697"/>
        <dbReference type="ChEBI" id="CHEBI:57287"/>
        <dbReference type="ChEBI" id="CHEBI:57288"/>
        <dbReference type="ChEBI" id="CHEBI:350546"/>
        <dbReference type="EC" id="2.3.1.87"/>
    </reaction>
    <physiologicalReaction direction="left-to-right" evidence="12">
        <dbReference type="Rhea" id="RHEA:25218"/>
    </physiologicalReaction>
</comment>
<dbReference type="Gene3D" id="3.40.630.30">
    <property type="match status" value="1"/>
</dbReference>
<proteinExistence type="inferred from homology"/>
<evidence type="ECO:0000256" key="11">
    <source>
        <dbReference type="ARBA" id="ARBA00052335"/>
    </source>
</evidence>
<evidence type="ECO:0000256" key="1">
    <source>
        <dbReference type="ARBA" id="ARBA00022679"/>
    </source>
</evidence>
<evidence type="ECO:0000256" key="2">
    <source>
        <dbReference type="ARBA" id="ARBA00037926"/>
    </source>
</evidence>
<sequence>ARTVGRVALAVARFSTLGNAGPDLLAKYSFEPATTTNKGTIMDVTLRHFFTLEPHMRALGITEATGRDLIDSTVTKALAFPYSYMVVHKASGKIVGVRLMSAAERQNMDEPLNFDIGKLDESCLIFLSILYNLYKDFWRLRPEAQKVLCREMTFVHSDHQRQGIAQHLVHLGLDFDKQEESGIDGIMSEASSFANQKLLAKNGYEELEASKKKEYIRSNGEPVVFHDATSSVKLVYLNLQKP</sequence>
<evidence type="ECO:0000256" key="3">
    <source>
        <dbReference type="ARBA" id="ARBA00038182"/>
    </source>
</evidence>
<keyword evidence="1" id="KW-0808">Transferase</keyword>
<keyword evidence="14" id="KW-1185">Reference proteome</keyword>
<dbReference type="EC" id="2.3.1.87" evidence="4"/>
<name>A0AAV5TXV3_9BILA</name>
<evidence type="ECO:0000256" key="4">
    <source>
        <dbReference type="ARBA" id="ARBA00039114"/>
    </source>
</evidence>
<reference evidence="13" key="1">
    <citation type="submission" date="2023-10" db="EMBL/GenBank/DDBJ databases">
        <title>Genome assembly of Pristionchus species.</title>
        <authorList>
            <person name="Yoshida K."/>
            <person name="Sommer R.J."/>
        </authorList>
    </citation>
    <scope>NUCLEOTIDE SEQUENCE</scope>
    <source>
        <strain evidence="13">RS0144</strain>
    </source>
</reference>
<dbReference type="EMBL" id="BTSX01000005">
    <property type="protein sequence ID" value="GMS99086.1"/>
    <property type="molecule type" value="Genomic_DNA"/>
</dbReference>
<evidence type="ECO:0000256" key="12">
    <source>
        <dbReference type="ARBA" id="ARBA00052491"/>
    </source>
</evidence>
<comment type="similarity">
    <text evidence="3">Belongs to the acetyltransferase family. AANAT subfamily.</text>
</comment>
<evidence type="ECO:0000256" key="5">
    <source>
        <dbReference type="ARBA" id="ARBA00050189"/>
    </source>
</evidence>
<accession>A0AAV5TXV3</accession>
<comment type="catalytic activity">
    <reaction evidence="11">
        <text>dopamine + hexadecanoyl-CoA = N-hexadecanoyl-dopamine + CoA + H(+)</text>
        <dbReference type="Rhea" id="RHEA:51376"/>
        <dbReference type="ChEBI" id="CHEBI:15378"/>
        <dbReference type="ChEBI" id="CHEBI:57287"/>
        <dbReference type="ChEBI" id="CHEBI:57379"/>
        <dbReference type="ChEBI" id="CHEBI:59905"/>
        <dbReference type="ChEBI" id="CHEBI:134058"/>
    </reaction>
    <physiologicalReaction direction="left-to-right" evidence="11">
        <dbReference type="Rhea" id="RHEA:51377"/>
    </physiologicalReaction>
</comment>
<comment type="catalytic activity">
    <reaction evidence="8">
        <text>dopamine + acetyl-CoA = N-acetyldopamine + CoA + H(+)</text>
        <dbReference type="Rhea" id="RHEA:51388"/>
        <dbReference type="ChEBI" id="CHEBI:15378"/>
        <dbReference type="ChEBI" id="CHEBI:57287"/>
        <dbReference type="ChEBI" id="CHEBI:57288"/>
        <dbReference type="ChEBI" id="CHEBI:59905"/>
        <dbReference type="ChEBI" id="CHEBI:125678"/>
    </reaction>
    <physiologicalReaction direction="left-to-right" evidence="8">
        <dbReference type="Rhea" id="RHEA:51389"/>
    </physiologicalReaction>
</comment>
<dbReference type="SUPFAM" id="SSF55729">
    <property type="entry name" value="Acyl-CoA N-acyltransferases (Nat)"/>
    <property type="match status" value="1"/>
</dbReference>
<dbReference type="Proteomes" id="UP001432027">
    <property type="component" value="Unassembled WGS sequence"/>
</dbReference>
<comment type="catalytic activity">
    <reaction evidence="7">
        <text>serotonin + (5Z,8Z,11Z,14Z)-eicosatetraenoyl-CoA = N-[(5Z,8Z,11Z,14Z)-eicosatetraenoyl]-serotonin + CoA + H(+)</text>
        <dbReference type="Rhea" id="RHEA:51396"/>
        <dbReference type="ChEBI" id="CHEBI:15378"/>
        <dbReference type="ChEBI" id="CHEBI:57287"/>
        <dbReference type="ChEBI" id="CHEBI:57368"/>
        <dbReference type="ChEBI" id="CHEBI:132255"/>
        <dbReference type="ChEBI" id="CHEBI:350546"/>
    </reaction>
    <physiologicalReaction direction="left-to-right" evidence="7">
        <dbReference type="Rhea" id="RHEA:51397"/>
    </physiologicalReaction>
</comment>
<dbReference type="FunFam" id="3.40.630.30:FF:000046">
    <property type="entry name" value="Dopamine N-acetyltransferase"/>
    <property type="match status" value="1"/>
</dbReference>